<evidence type="ECO:0000313" key="18">
    <source>
        <dbReference type="Proteomes" id="UP000663889"/>
    </source>
</evidence>
<dbReference type="Gene3D" id="3.40.190.10">
    <property type="entry name" value="Periplasmic binding protein-like II"/>
    <property type="match status" value="2"/>
</dbReference>
<evidence type="ECO:0000256" key="14">
    <source>
        <dbReference type="SAM" id="Phobius"/>
    </source>
</evidence>
<evidence type="ECO:0000313" key="16">
    <source>
        <dbReference type="EMBL" id="CAF1103231.1"/>
    </source>
</evidence>
<keyword evidence="10" id="KW-0628">Postsynaptic cell membrane</keyword>
<dbReference type="Gene3D" id="1.10.287.70">
    <property type="match status" value="1"/>
</dbReference>
<sequence length="814" mass="91107">MFKAAVLLSQQYNITIDGQFIDWQVAQTYGKTINAMSSTCQAISSSQIVGIVGPTLSRETPIIAEFGERIGIPIISHAATDPDLSDRNAYPAFYRTVPSDNTAALAIVKLFIRFNWTSCIIIYQNDAYGFGGVKVITDAFIHNDLIVADKLIFDITTQSMRDNLKNALTSSSTRIIILWTESTYTSSVLQDALYSDVLGPHFTWILSSTVSLNSFNTISNEKLIGILTIEPTTGNTLHTSINTTLLNAAYNIWKQYEPETFPNSKNVDDYALFAFDATWTLIQSLKEFCSKTINSSFSCISFSNSSSCFDRYFLDSNLFFDTINNITFLGVSGPIQFNINVTDRINGSYYVVKNYQSSLNRQNFVAVLKYSNHDGWQEYSETSTIIWPGNSLIPPTGGAKLTGVKLRIGIIESVPFTIVTTVTNEFGQKLTKLIGYIPDLIDLLQNKMGFIPNIELISSNITYSLLGQLVENRDYDIIIGDVTVTATRRAKIDFSQPIFDNSLRIVMRQTSDVDIDLFAFLNPFTRDLWLLIVGITIFASILICLLEREKNRKLRKQSIINLCVMSMWYTFGNLVGYGVEFHVRTTAGRLLTAGLYILCLVLVASYTANLASDLTISKSKNIISGIDDIKSGKISFNRIGILVGTASEEYYLKEISSDSRNYYPLKSREEMYNSLLNNLIDVSFHDAGVAEYITNNVYCNVTLIGEGFDKGAFGIITPKQWLYGQDLDVNILSLKESGYLDILRRKWFQVKQCSNPSVTSTAIGIEVLSGLFIIFGVICVLSLLLFVWKKRKVLCKKSKQSKDDLESISDISHH</sequence>
<evidence type="ECO:0000256" key="2">
    <source>
        <dbReference type="ARBA" id="ARBA00022448"/>
    </source>
</evidence>
<dbReference type="Proteomes" id="UP000663889">
    <property type="component" value="Unassembled WGS sequence"/>
</dbReference>
<gene>
    <name evidence="17" type="ORF">OTI717_LOCUS33187</name>
    <name evidence="16" type="ORF">SEV965_LOCUS15984</name>
</gene>
<evidence type="ECO:0000256" key="7">
    <source>
        <dbReference type="ARBA" id="ARBA00023136"/>
    </source>
</evidence>
<dbReference type="Gene3D" id="3.40.50.2300">
    <property type="match status" value="2"/>
</dbReference>
<dbReference type="InterPro" id="IPR001320">
    <property type="entry name" value="Iontro_rcpt_C"/>
</dbReference>
<feature type="transmembrane region" description="Helical" evidence="14">
    <location>
        <begin position="591"/>
        <end position="611"/>
    </location>
</feature>
<evidence type="ECO:0000256" key="9">
    <source>
        <dbReference type="ARBA" id="ARBA00023180"/>
    </source>
</evidence>
<keyword evidence="7 14" id="KW-0472">Membrane</keyword>
<dbReference type="AlphaFoldDB" id="A0A814P6D2"/>
<dbReference type="Pfam" id="PF10613">
    <property type="entry name" value="Lig_chan-Glu_bd"/>
    <property type="match status" value="1"/>
</dbReference>
<feature type="transmembrane region" description="Helical" evidence="14">
    <location>
        <begin position="767"/>
        <end position="788"/>
    </location>
</feature>
<evidence type="ECO:0000256" key="11">
    <source>
        <dbReference type="ARBA" id="ARBA00023286"/>
    </source>
</evidence>
<reference evidence="16" key="1">
    <citation type="submission" date="2021-02" db="EMBL/GenBank/DDBJ databases">
        <authorList>
            <person name="Nowell W R."/>
        </authorList>
    </citation>
    <scope>NUCLEOTIDE SEQUENCE</scope>
</reference>
<evidence type="ECO:0000256" key="12">
    <source>
        <dbReference type="ARBA" id="ARBA00023303"/>
    </source>
</evidence>
<evidence type="ECO:0000256" key="4">
    <source>
        <dbReference type="ARBA" id="ARBA00022989"/>
    </source>
</evidence>
<comment type="caution">
    <text evidence="16">The sequence shown here is derived from an EMBL/GenBank/DDBJ whole genome shotgun (WGS) entry which is preliminary data.</text>
</comment>
<dbReference type="GO" id="GO:0045211">
    <property type="term" value="C:postsynaptic membrane"/>
    <property type="evidence" value="ECO:0007669"/>
    <property type="project" value="UniProtKB-SubCell"/>
</dbReference>
<dbReference type="Pfam" id="PF01094">
    <property type="entry name" value="ANF_receptor"/>
    <property type="match status" value="1"/>
</dbReference>
<name>A0A814P6D2_9BILA</name>
<dbReference type="InterPro" id="IPR001828">
    <property type="entry name" value="ANF_lig-bd_rcpt"/>
</dbReference>
<evidence type="ECO:0000259" key="15">
    <source>
        <dbReference type="SMART" id="SM00079"/>
    </source>
</evidence>
<dbReference type="Pfam" id="PF00060">
    <property type="entry name" value="Lig_chan"/>
    <property type="match status" value="1"/>
</dbReference>
<dbReference type="PRINTS" id="PR00248">
    <property type="entry name" value="GPCRMGR"/>
</dbReference>
<keyword evidence="4 14" id="KW-1133">Transmembrane helix</keyword>
<dbReference type="EMBL" id="CAJOAX010010755">
    <property type="protein sequence ID" value="CAF4080887.1"/>
    <property type="molecule type" value="Genomic_DNA"/>
</dbReference>
<evidence type="ECO:0000256" key="13">
    <source>
        <dbReference type="ARBA" id="ARBA00034100"/>
    </source>
</evidence>
<dbReference type="InterPro" id="IPR000337">
    <property type="entry name" value="GPCR_3"/>
</dbReference>
<feature type="domain" description="Ionotropic glutamate receptor C-terminal" evidence="15">
    <location>
        <begin position="405"/>
        <end position="750"/>
    </location>
</feature>
<dbReference type="PANTHER" id="PTHR18966">
    <property type="entry name" value="IONOTROPIC GLUTAMATE RECEPTOR"/>
    <property type="match status" value="1"/>
</dbReference>
<dbReference type="EMBL" id="CAJNOU010000859">
    <property type="protein sequence ID" value="CAF1103231.1"/>
    <property type="molecule type" value="Genomic_DNA"/>
</dbReference>
<organism evidence="16 18">
    <name type="scientific">Rotaria sordida</name>
    <dbReference type="NCBI Taxonomy" id="392033"/>
    <lineage>
        <taxon>Eukaryota</taxon>
        <taxon>Metazoa</taxon>
        <taxon>Spiralia</taxon>
        <taxon>Gnathifera</taxon>
        <taxon>Rotifera</taxon>
        <taxon>Eurotatoria</taxon>
        <taxon>Bdelloidea</taxon>
        <taxon>Philodinida</taxon>
        <taxon>Philodinidae</taxon>
        <taxon>Rotaria</taxon>
    </lineage>
</organism>
<keyword evidence="5" id="KW-0770">Synapse</keyword>
<dbReference type="GO" id="GO:0015276">
    <property type="term" value="F:ligand-gated monoatomic ion channel activity"/>
    <property type="evidence" value="ECO:0007669"/>
    <property type="project" value="InterPro"/>
</dbReference>
<evidence type="ECO:0000256" key="1">
    <source>
        <dbReference type="ARBA" id="ARBA00004141"/>
    </source>
</evidence>
<evidence type="ECO:0000256" key="5">
    <source>
        <dbReference type="ARBA" id="ARBA00023018"/>
    </source>
</evidence>
<keyword evidence="8" id="KW-0675">Receptor</keyword>
<dbReference type="SUPFAM" id="SSF53850">
    <property type="entry name" value="Periplasmic binding protein-like II"/>
    <property type="match status" value="1"/>
</dbReference>
<keyword evidence="6" id="KW-0406">Ion transport</keyword>
<dbReference type="InterPro" id="IPR028082">
    <property type="entry name" value="Peripla_BP_I"/>
</dbReference>
<proteinExistence type="predicted"/>
<evidence type="ECO:0000313" key="17">
    <source>
        <dbReference type="EMBL" id="CAF4080887.1"/>
    </source>
</evidence>
<evidence type="ECO:0000256" key="6">
    <source>
        <dbReference type="ARBA" id="ARBA00023065"/>
    </source>
</evidence>
<dbReference type="GO" id="GO:0004930">
    <property type="term" value="F:G protein-coupled receptor activity"/>
    <property type="evidence" value="ECO:0007669"/>
    <property type="project" value="InterPro"/>
</dbReference>
<keyword evidence="12" id="KW-0407">Ion channel</keyword>
<protein>
    <recommendedName>
        <fullName evidence="15">Ionotropic glutamate receptor C-terminal domain-containing protein</fullName>
    </recommendedName>
</protein>
<accession>A0A814P6D2</accession>
<keyword evidence="9" id="KW-0325">Glycoprotein</keyword>
<feature type="transmembrane region" description="Helical" evidence="14">
    <location>
        <begin position="528"/>
        <end position="546"/>
    </location>
</feature>
<dbReference type="InterPro" id="IPR015683">
    <property type="entry name" value="Ionotropic_Glu_rcpt"/>
</dbReference>
<evidence type="ECO:0000256" key="3">
    <source>
        <dbReference type="ARBA" id="ARBA00022692"/>
    </source>
</evidence>
<evidence type="ECO:0000256" key="8">
    <source>
        <dbReference type="ARBA" id="ARBA00023170"/>
    </source>
</evidence>
<dbReference type="SUPFAM" id="SSF53822">
    <property type="entry name" value="Periplasmic binding protein-like I"/>
    <property type="match status" value="1"/>
</dbReference>
<keyword evidence="3 14" id="KW-0812">Transmembrane</keyword>
<dbReference type="Proteomes" id="UP000663823">
    <property type="component" value="Unassembled WGS sequence"/>
</dbReference>
<feature type="transmembrane region" description="Helical" evidence="14">
    <location>
        <begin position="558"/>
        <end position="579"/>
    </location>
</feature>
<dbReference type="SMART" id="SM00079">
    <property type="entry name" value="PBPe"/>
    <property type="match status" value="1"/>
</dbReference>
<evidence type="ECO:0000256" key="10">
    <source>
        <dbReference type="ARBA" id="ARBA00023257"/>
    </source>
</evidence>
<keyword evidence="2" id="KW-0813">Transport</keyword>
<keyword evidence="11" id="KW-1071">Ligand-gated ion channel</keyword>
<comment type="subcellular location">
    <subcellularLocation>
        <location evidence="1">Membrane</location>
        <topology evidence="1">Multi-pass membrane protein</topology>
    </subcellularLocation>
    <subcellularLocation>
        <location evidence="13">Postsynaptic cell membrane</location>
    </subcellularLocation>
</comment>
<dbReference type="InterPro" id="IPR019594">
    <property type="entry name" value="Glu/Gly-bd"/>
</dbReference>